<dbReference type="InterPro" id="IPR012337">
    <property type="entry name" value="RNaseH-like_sf"/>
</dbReference>
<dbReference type="PANTHER" id="PTHR46148">
    <property type="entry name" value="CHROMO DOMAIN-CONTAINING PROTEIN"/>
    <property type="match status" value="1"/>
</dbReference>
<proteinExistence type="predicted"/>
<protein>
    <submittedName>
        <fullName evidence="2">Uncharacterized protein</fullName>
    </submittedName>
</protein>
<evidence type="ECO:0000313" key="1">
    <source>
        <dbReference type="Proteomes" id="UP000818029"/>
    </source>
</evidence>
<dbReference type="PANTHER" id="PTHR46148:SF44">
    <property type="entry name" value="GAG-POL POLYPROTEIN"/>
    <property type="match status" value="1"/>
</dbReference>
<gene>
    <name evidence="2" type="primary">LOC121228059</name>
</gene>
<organism evidence="1 2">
    <name type="scientific">Gossypium hirsutum</name>
    <name type="common">Upland cotton</name>
    <name type="synonym">Gossypium mexicanum</name>
    <dbReference type="NCBI Taxonomy" id="3635"/>
    <lineage>
        <taxon>Eukaryota</taxon>
        <taxon>Viridiplantae</taxon>
        <taxon>Streptophyta</taxon>
        <taxon>Embryophyta</taxon>
        <taxon>Tracheophyta</taxon>
        <taxon>Spermatophyta</taxon>
        <taxon>Magnoliopsida</taxon>
        <taxon>eudicotyledons</taxon>
        <taxon>Gunneridae</taxon>
        <taxon>Pentapetalae</taxon>
        <taxon>rosids</taxon>
        <taxon>malvids</taxon>
        <taxon>Malvales</taxon>
        <taxon>Malvaceae</taxon>
        <taxon>Malvoideae</taxon>
        <taxon>Gossypium</taxon>
    </lineage>
</organism>
<reference evidence="2" key="2">
    <citation type="submission" date="2025-08" db="UniProtKB">
        <authorList>
            <consortium name="RefSeq"/>
        </authorList>
    </citation>
    <scope>IDENTIFICATION</scope>
</reference>
<dbReference type="Proteomes" id="UP000818029">
    <property type="component" value="Chromosome A04"/>
</dbReference>
<evidence type="ECO:0000313" key="2">
    <source>
        <dbReference type="RefSeq" id="XP_040967123.1"/>
    </source>
</evidence>
<dbReference type="RefSeq" id="XP_040967123.1">
    <property type="nucleotide sequence ID" value="XM_041111189.1"/>
</dbReference>
<dbReference type="InterPro" id="IPR036397">
    <property type="entry name" value="RNaseH_sf"/>
</dbReference>
<dbReference type="Gene3D" id="3.30.420.10">
    <property type="entry name" value="Ribonuclease H-like superfamily/Ribonuclease H"/>
    <property type="match status" value="1"/>
</dbReference>
<sequence>MEMVGVEEHLAGVPEMLRLISQQKHVEHLRIVLQVLREKKLYAKFSKANVVVDALSRRVVSDLRAMFARLSLYGDRSLLAELQKLAKLYVVEIIRLHGVPVSIISDRDPRFTSQFWQKLHEALGTRYRSDPTHVVSVAEIEVQPNLTFEEEPMQILDRDVKVLRREAVPLVKVLWHNHGREEAT</sequence>
<accession>A0ABM3BJ90</accession>
<dbReference type="SUPFAM" id="SSF53098">
    <property type="entry name" value="Ribonuclease H-like"/>
    <property type="match status" value="1"/>
</dbReference>
<reference evidence="1" key="1">
    <citation type="journal article" date="2020" name="Nat. Genet.">
        <title>Genomic diversifications of five Gossypium allopolyploid species and their impact on cotton improvement.</title>
        <authorList>
            <person name="Chen Z.J."/>
            <person name="Sreedasyam A."/>
            <person name="Ando A."/>
            <person name="Song Q."/>
            <person name="De Santiago L.M."/>
            <person name="Hulse-Kemp A.M."/>
            <person name="Ding M."/>
            <person name="Ye W."/>
            <person name="Kirkbride R.C."/>
            <person name="Jenkins J."/>
            <person name="Plott C."/>
            <person name="Lovell J."/>
            <person name="Lin Y.M."/>
            <person name="Vaughn R."/>
            <person name="Liu B."/>
            <person name="Simpson S."/>
            <person name="Scheffler B.E."/>
            <person name="Wen L."/>
            <person name="Saski C.A."/>
            <person name="Grover C.E."/>
            <person name="Hu G."/>
            <person name="Conover J.L."/>
            <person name="Carlson J.W."/>
            <person name="Shu S."/>
            <person name="Boston L.B."/>
            <person name="Williams M."/>
            <person name="Peterson D.G."/>
            <person name="McGee K."/>
            <person name="Jones D.C."/>
            <person name="Wendel J.F."/>
            <person name="Stelly D.M."/>
            <person name="Grimwood J."/>
            <person name="Schmutz J."/>
        </authorList>
    </citation>
    <scope>NUCLEOTIDE SEQUENCE [LARGE SCALE GENOMIC DNA]</scope>
    <source>
        <strain evidence="1">cv. TM-1</strain>
    </source>
</reference>
<name>A0ABM3BJ90_GOSHI</name>
<dbReference type="GeneID" id="121228059"/>
<keyword evidence="1" id="KW-1185">Reference proteome</keyword>